<dbReference type="SMART" id="SM00827">
    <property type="entry name" value="PKS_AT"/>
    <property type="match status" value="2"/>
</dbReference>
<feature type="compositionally biased region" description="Basic and acidic residues" evidence="10">
    <location>
        <begin position="1034"/>
        <end position="1044"/>
    </location>
</feature>
<dbReference type="PANTHER" id="PTHR43775">
    <property type="entry name" value="FATTY ACID SYNTHASE"/>
    <property type="match status" value="1"/>
</dbReference>
<feature type="active site" description="Proton acceptor; for dehydratase activity" evidence="9">
    <location>
        <position position="975"/>
    </location>
</feature>
<dbReference type="Pfam" id="PF08990">
    <property type="entry name" value="Docking"/>
    <property type="match status" value="1"/>
</dbReference>
<evidence type="ECO:0000313" key="14">
    <source>
        <dbReference type="EMBL" id="MFC4330670.1"/>
    </source>
</evidence>
<dbReference type="InterPro" id="IPR020841">
    <property type="entry name" value="PKS_Beta-ketoAc_synthase_dom"/>
</dbReference>
<feature type="region of interest" description="N-terminal hotdog fold" evidence="9">
    <location>
        <begin position="2667"/>
        <end position="2789"/>
    </location>
</feature>
<dbReference type="InterPro" id="IPR009081">
    <property type="entry name" value="PP-bd_ACP"/>
</dbReference>
<dbReference type="Proteomes" id="UP001595824">
    <property type="component" value="Unassembled WGS sequence"/>
</dbReference>
<dbReference type="InterPro" id="IPR049551">
    <property type="entry name" value="PKS_DH_C"/>
</dbReference>
<dbReference type="Pfam" id="PF14765">
    <property type="entry name" value="PS-DH"/>
    <property type="match status" value="2"/>
</dbReference>
<evidence type="ECO:0000256" key="9">
    <source>
        <dbReference type="PROSITE-ProRule" id="PRU01363"/>
    </source>
</evidence>
<dbReference type="SMART" id="SM01294">
    <property type="entry name" value="PKS_PP_betabranch"/>
    <property type="match status" value="2"/>
</dbReference>
<dbReference type="InterPro" id="IPR014031">
    <property type="entry name" value="Ketoacyl_synth_C"/>
</dbReference>
<dbReference type="CDD" id="cd00833">
    <property type="entry name" value="PKS"/>
    <property type="match status" value="2"/>
</dbReference>
<dbReference type="Pfam" id="PF00698">
    <property type="entry name" value="Acyl_transf_1"/>
    <property type="match status" value="2"/>
</dbReference>
<dbReference type="PROSITE" id="PS50075">
    <property type="entry name" value="CARRIER"/>
    <property type="match status" value="2"/>
</dbReference>
<evidence type="ECO:0000259" key="13">
    <source>
        <dbReference type="PROSITE" id="PS52019"/>
    </source>
</evidence>
<keyword evidence="6" id="KW-0045">Antibiotic biosynthesis</keyword>
<protein>
    <submittedName>
        <fullName evidence="14">SDR family NAD(P)-dependent oxidoreductase</fullName>
    </submittedName>
</protein>
<dbReference type="SMART" id="SM00822">
    <property type="entry name" value="PKS_KR"/>
    <property type="match status" value="2"/>
</dbReference>
<sequence length="3541" mass="366097">MSNDQKLLDYLKAVTADLAQTRKRLQEAETAGQEPIAVIGMSCRYPGGVAGPEDLWKLVAEGRDAIGEFPADRGWDLDALFAEDGPGRTAVRVGGFVHQAADFDAAFFGISPREAVAMDPQQRMLLELAWEACERAGIDPHALGGERVGVYAGTGAQDYEYVHAQNPDAVADYGATATAAAVLAGRVSYTLGLEGPAVTVDTACSSSLVTLHLAAQALRAGECSLALAGGAAVISTPGVFVAFSRQGALSFDGRCKAFSDDAAGTGWGEGAGLLLLERLSDARRNGHPVLAVVRSSAVNQDGASNGLTAPNGPSQQRVIRQALASAGLTTSDIDLVEAHGTGTTLGDPIEAQALLNTYGQNRPADRPLRLGSLKSNIGHTQAAAGVAGVIKTIMAIRNGVMPRTLHVERPTSHVDWDSGRVELLTEARPWHTEDGRPRRAGVSSFGVSGTNAHVIIEEAVEDTAEEPAGQRPDDAPDTAPTAPAGTVVPWPVSARNASGLAAQAARLHAALSGTPGDDVRDTAHALATGRAALEHRAVALGTDRAHLLDALGAVAEGGESANVVRGSVVTDAPPVFVFPGQGSQWTGMAVELLDTAPAFAASMTECAEALSEFTDWDLFDVLNERPGAPTFDEVDVVQPVLWAVMVSLARLWESFGVRPGAVVGHSQGEIAAATVAGALSVQDGARVVALRSQVIRDELAGLGGMMSVGLPAREAARRIEDWPGKLSLAAVNGPGSTVVCGHVDALEELRGTLEGEGVRARMIPVDYASHSVFVENVRERILEVLAPVAPRSADVAFYSTVTGDLIDTTVMGAEYWYTNLRRTVLFEDATRALLGAGFGLFVEASPHPILKLGVAETFADAGANAVAVGSLRRREGGLARFAASLAEAYTHGAAVDFSPLLAGRPGRRVHLPTFAFQHRRYWLEAAPGAAGDVVSAGLSAAGHSLLSAVVVAPEDGGVTLTGRLSAHTQPWIADHVVQDAVFFPGTGFVELAVRAGDQVGCALLDELTLNAPLVLGAGEAVQLQVVVGGPDESGRRELGIHSRPEQAAPDEPWTRHATGTLSASAAAVPEGLPEWPPRDAEPLDVSALYPDLAGAGLRYGPQFQGLTAAWRAGGDVYAEVALAEQTSADRFGLHPALLDSALHAVALTDAVGDEAALPFAWSGVRLHATGARTLRVRLTPVRAGEVALTAVDASGAPVVSVDSLVLRPVAGAPAPRRVDSLYRIDWRPAATPSTPAGPVARTDWTAWADRADRADAGVPVPDAVVLATGPGTTAEAVHTGVHRVLDALQRWIADEHPEDCRLVVVTRGAVATGGEPVTDLAGGAVWGLVRSAQSEHPDSFVLADLDTDTALDDVLGAILASGEPQVAVRGGTVLAARLARAVPGEPPAARPAFGPDGTVLITGGTGMLGRLVARHLVAEHGVRHLLLLGRRGPDAPGAAELVAELAALDAEVTVAACDAADREALAAVLDAVPADRPLTGVVHAAGLLDDGTLSSLTPERVDRVLAAKADAALHLHELTADLDLSAFVLFSSAAGVIGAPGQGNYAAANAFLDALAAHRGAAGLAGQSLAWGFWSQASGMTGDLDDTDRGRMSRNGLLGLADEQGLALFDAAAASAATLLVPARFDLAGIRADDAAPQPVFTALVPAVRRGTAQAASAAGSFAEHLLRLPETERTAAALDLVRQKVAAVLGYGSPDEVEAERAFRELGFDSLSAVELRNRLGEAAGVRLPVTVVFDHPSPTALARHLVAETCGDQAATAAPASRAATTGPADEPVAIVAMACRYPGDVRSPEDLWRLVAEGTDAIGPFPADRGWDLEQLYDPDGERPHTTYVREGGFVYDAGEFDADFFGISPVEAEAIDPQQRLLLETSWEVFERAGIDPAALKGSATGVYAGVMSHDYAANSGTGAIASGRVSYTYGFEGPAVTVDTACSSSLVGMHLAAQALRSGEVDLALAGGVTVMASPELFVEFSRQHGLSKDGRCRSFAGATDGTGWGEGVGLLLLERLSDARRNGHPVLAVLRSSAINQDGASNGLSAPSGPAQQRVIQQALATAGLTAADVDAVEAHGTATTLGDPIEAQALLATYGQNRPEDSPVWLGSLKSNIGHAQAAAGVGGVIKMVMAIREGVLPKTLHVDEPTPHVEWESGAVRLLTESRAWPETDRPRRAGISSFGMSGTNAHVIVEQAPAEAEAPRPDTAAHDAPGTEEIPDTPAPVTLLVSAKSAEALPAQARQLHDWLTARPGHSPADVAHTLATARGTLDHRAAVTGRDTETLLRGLDAVAESRDLPGVTARGRAQGGRLAFLFTGQGAQRLGMGRELAEAHPVFAEALDAVLAAVDAHLERPLREVMWGEDADLLNQTQYTQPALFAFEVALYRLVESWGITPDHLAGHSIGEIAAAHVAGVFSLEDAAKLVTARGRLMQSLPAGGTMIAVQATEEEILPLLTEQAGIAALNSPQSTVVSGAEAEVQAIAEHFATQGRKTKQLAVSHAFHSPLMEPVLDAFRAVAESLTYHQPRIAFVSTVTGEAVTDELTTADYWTEHIRKPVRLTDALARIPAATFLEIGPDAVLTALGPASLDEAVFVSAQRREHDEAAGLLHGVARLHVAGVPVDRAACFAGGGARRIDDLPTYAFRRTRYWLDAKDYFSELWHGEAGAANVVGAGLETAAHPLLGAAVWSPESDGVVFTGRLSLEAQPWLAGHAVRGAVLLPGTAFVELALAAGAQVGCELLDDLALEAPLVLPERGGVAFQITVGEDAGGSRTFALHTRDEGGAGAWTRHATGLLTTAAPVPSENLAVWPPSGAEPLPVDGLYEALAEAGFGYGPAFQGLTAAWQDGDDLYAEITPPEGTDVEGFGLHPALFDASLHVLGAAGDDATARLPFAWSGVALHASGASRVRVRLRALPGGAVSVLIADPLGTPVLTAESLALRELTEVPRAAAQDLYRVEWTEVAPRTGGTGAGTGSASGSGASAAEYAVLRTEPGAGAAQAHAAVARALAEVQARLADGTRLAVVTSGAVALPGEDVTDPAGAAVWGLVRSAQAENPGQFVLVDTDGSLPGDTFLETALTTGEPQVLIRGGHLHAARLTRHTPNGSDQPAAVFTPDSTVLVTGATGALGRTVSRHLVTAHGVTRLVLVGRRGAEAPGAVELRDELAALGAEVTLAACDVADREATAALLDAHPVDAVVHVAGVLDDGLVTSLTPERVAAVLRPKVDAAWNLHDLTQDRPLTAFVVFSSAAGVLGNAGQASYAAANSYLDALATHRAHHGLPGLSLAWGLWAGGSGMAGELAEADRERLDRSGVRALAPGEALALFDAAGGQETPVVVPIRFAFGAYEGDVPAVLRKLVRVTARRAAAAAGPDAGGGLRERVAGLPAARRTGLLLDVVLEEAAAILGHASAAAIDPDRSFKDLGFDSLGAVEFRNGVNARTGLRLPATLVFEFPNARALAEHLAAELAPAEDTVTGTGTGSGAGSAVEEERLREILRSIPVERLRTSGLADALLSLAEDAGAAGAVAVADREEAAGDGDSLDDLDADALINLALGDA</sequence>
<dbReference type="InterPro" id="IPR014043">
    <property type="entry name" value="Acyl_transferase_dom"/>
</dbReference>
<evidence type="ECO:0000256" key="6">
    <source>
        <dbReference type="ARBA" id="ARBA00023194"/>
    </source>
</evidence>
<feature type="domain" description="Carrier" evidence="11">
    <location>
        <begin position="1676"/>
        <end position="1751"/>
    </location>
</feature>
<evidence type="ECO:0000256" key="2">
    <source>
        <dbReference type="ARBA" id="ARBA00004792"/>
    </source>
</evidence>
<dbReference type="InterPro" id="IPR036736">
    <property type="entry name" value="ACP-like_sf"/>
</dbReference>
<evidence type="ECO:0000259" key="12">
    <source>
        <dbReference type="PROSITE" id="PS52004"/>
    </source>
</evidence>
<name>A0ABV8TIZ0_9ACTN</name>
<comment type="caution">
    <text evidence="14">The sequence shown here is derived from an EMBL/GenBank/DDBJ whole genome shotgun (WGS) entry which is preliminary data.</text>
</comment>
<dbReference type="Pfam" id="PF21089">
    <property type="entry name" value="PKS_DH_N"/>
    <property type="match status" value="2"/>
</dbReference>
<keyword evidence="15" id="KW-1185">Reference proteome</keyword>
<dbReference type="SUPFAM" id="SSF52151">
    <property type="entry name" value="FabD/lysophospholipase-like"/>
    <property type="match status" value="2"/>
</dbReference>
<feature type="region of interest" description="C-terminal hotdog fold" evidence="9">
    <location>
        <begin position="2801"/>
        <end position="2935"/>
    </location>
</feature>
<dbReference type="InterPro" id="IPR016036">
    <property type="entry name" value="Malonyl_transacylase_ACP-bd"/>
</dbReference>
<feature type="domain" description="Ketosynthase family 3 (KS3)" evidence="12">
    <location>
        <begin position="1772"/>
        <end position="2184"/>
    </location>
</feature>
<comment type="cofactor">
    <cofactor evidence="1">
        <name>pantetheine 4'-phosphate</name>
        <dbReference type="ChEBI" id="CHEBI:47942"/>
    </cofactor>
</comment>
<dbReference type="SUPFAM" id="SSF53901">
    <property type="entry name" value="Thiolase-like"/>
    <property type="match status" value="2"/>
</dbReference>
<feature type="region of interest" description="Disordered" evidence="10">
    <location>
        <begin position="1034"/>
        <end position="1055"/>
    </location>
</feature>
<feature type="active site" description="Proton donor; for dehydratase activity" evidence="9">
    <location>
        <position position="1139"/>
    </location>
</feature>
<dbReference type="Pfam" id="PF02801">
    <property type="entry name" value="Ketoacyl-synt_C"/>
    <property type="match status" value="2"/>
</dbReference>
<dbReference type="Gene3D" id="3.40.47.10">
    <property type="match status" value="2"/>
</dbReference>
<dbReference type="RefSeq" id="WP_381741662.1">
    <property type="nucleotide sequence ID" value="NZ_JBHSDP010000024.1"/>
</dbReference>
<dbReference type="InterPro" id="IPR018201">
    <property type="entry name" value="Ketoacyl_synth_AS"/>
</dbReference>
<dbReference type="PROSITE" id="PS00606">
    <property type="entry name" value="KS3_1"/>
    <property type="match status" value="2"/>
</dbReference>
<dbReference type="InterPro" id="IPR016035">
    <property type="entry name" value="Acyl_Trfase/lysoPLipase"/>
</dbReference>
<dbReference type="InterPro" id="IPR001227">
    <property type="entry name" value="Ac_transferase_dom_sf"/>
</dbReference>
<evidence type="ECO:0000256" key="8">
    <source>
        <dbReference type="ARBA" id="ARBA00023315"/>
    </source>
</evidence>
<dbReference type="CDD" id="cd08956">
    <property type="entry name" value="KR_3_FAS_SDR_x"/>
    <property type="match status" value="2"/>
</dbReference>
<feature type="domain" description="Carrier" evidence="11">
    <location>
        <begin position="3376"/>
        <end position="3451"/>
    </location>
</feature>
<dbReference type="Gene3D" id="3.40.50.720">
    <property type="entry name" value="NAD(P)-binding Rossmann-like Domain"/>
    <property type="match status" value="2"/>
</dbReference>
<dbReference type="InterPro" id="IPR042104">
    <property type="entry name" value="PKS_dehydratase_sf"/>
</dbReference>
<feature type="domain" description="PKS/mFAS DH" evidence="13">
    <location>
        <begin position="943"/>
        <end position="1215"/>
    </location>
</feature>
<dbReference type="InterPro" id="IPR057326">
    <property type="entry name" value="KR_dom"/>
</dbReference>
<dbReference type="SMART" id="SM00826">
    <property type="entry name" value="PKS_DH"/>
    <property type="match status" value="2"/>
</dbReference>
<dbReference type="InterPro" id="IPR006162">
    <property type="entry name" value="Ppantetheine_attach_site"/>
</dbReference>
<accession>A0ABV8TIZ0</accession>
<dbReference type="InterPro" id="IPR050091">
    <property type="entry name" value="PKS_NRPS_Biosynth_Enz"/>
</dbReference>
<dbReference type="InterPro" id="IPR032821">
    <property type="entry name" value="PKS_assoc"/>
</dbReference>
<dbReference type="SMART" id="SM00823">
    <property type="entry name" value="PKS_PP"/>
    <property type="match status" value="2"/>
</dbReference>
<feature type="domain" description="Ketosynthase family 3 (KS3)" evidence="12">
    <location>
        <begin position="33"/>
        <end position="458"/>
    </location>
</feature>
<dbReference type="Pfam" id="PF00550">
    <property type="entry name" value="PP-binding"/>
    <property type="match status" value="2"/>
</dbReference>
<dbReference type="Gene3D" id="3.10.129.110">
    <property type="entry name" value="Polyketide synthase dehydratase"/>
    <property type="match status" value="2"/>
</dbReference>
<dbReference type="InterPro" id="IPR036291">
    <property type="entry name" value="NAD(P)-bd_dom_sf"/>
</dbReference>
<dbReference type="InterPro" id="IPR020807">
    <property type="entry name" value="PKS_DH"/>
</dbReference>
<dbReference type="Pfam" id="PF08659">
    <property type="entry name" value="KR"/>
    <property type="match status" value="2"/>
</dbReference>
<dbReference type="SUPFAM" id="SSF47336">
    <property type="entry name" value="ACP-like"/>
    <property type="match status" value="2"/>
</dbReference>
<feature type="region of interest" description="Disordered" evidence="10">
    <location>
        <begin position="2186"/>
        <end position="2209"/>
    </location>
</feature>
<dbReference type="PROSITE" id="PS52004">
    <property type="entry name" value="KS3_2"/>
    <property type="match status" value="2"/>
</dbReference>
<evidence type="ECO:0000259" key="11">
    <source>
        <dbReference type="PROSITE" id="PS50075"/>
    </source>
</evidence>
<keyword evidence="4" id="KW-0597">Phosphoprotein</keyword>
<feature type="region of interest" description="N-terminal hotdog fold" evidence="9">
    <location>
        <begin position="943"/>
        <end position="1068"/>
    </location>
</feature>
<dbReference type="PROSITE" id="PS00012">
    <property type="entry name" value="PHOSPHOPANTETHEINE"/>
    <property type="match status" value="1"/>
</dbReference>
<dbReference type="InterPro" id="IPR020806">
    <property type="entry name" value="PKS_PP-bd"/>
</dbReference>
<dbReference type="EMBL" id="JBHSDP010000024">
    <property type="protein sequence ID" value="MFC4330670.1"/>
    <property type="molecule type" value="Genomic_DNA"/>
</dbReference>
<dbReference type="InterPro" id="IPR016039">
    <property type="entry name" value="Thiolase-like"/>
</dbReference>
<dbReference type="InterPro" id="IPR049552">
    <property type="entry name" value="PKS_DH_N"/>
</dbReference>
<comment type="pathway">
    <text evidence="2">Antibiotic biosynthesis.</text>
</comment>
<evidence type="ECO:0000256" key="3">
    <source>
        <dbReference type="ARBA" id="ARBA00022450"/>
    </source>
</evidence>
<proteinExistence type="predicted"/>
<dbReference type="InterPro" id="IPR015083">
    <property type="entry name" value="NorB/c/GfsB-D-like_docking"/>
</dbReference>
<evidence type="ECO:0000256" key="10">
    <source>
        <dbReference type="SAM" id="MobiDB-lite"/>
    </source>
</evidence>
<dbReference type="InterPro" id="IPR014030">
    <property type="entry name" value="Ketoacyl_synth_N"/>
</dbReference>
<dbReference type="SUPFAM" id="SSF51735">
    <property type="entry name" value="NAD(P)-binding Rossmann-fold domains"/>
    <property type="match status" value="4"/>
</dbReference>
<reference evidence="15" key="1">
    <citation type="journal article" date="2019" name="Int. J. Syst. Evol. Microbiol.">
        <title>The Global Catalogue of Microorganisms (GCM) 10K type strain sequencing project: providing services to taxonomists for standard genome sequencing and annotation.</title>
        <authorList>
            <consortium name="The Broad Institute Genomics Platform"/>
            <consortium name="The Broad Institute Genome Sequencing Center for Infectious Disease"/>
            <person name="Wu L."/>
            <person name="Ma J."/>
        </authorList>
    </citation>
    <scope>NUCLEOTIDE SEQUENCE [LARGE SCALE GENOMIC DNA]</scope>
    <source>
        <strain evidence="15">PCU 347</strain>
    </source>
</reference>
<feature type="region of interest" description="Disordered" evidence="10">
    <location>
        <begin position="462"/>
        <end position="483"/>
    </location>
</feature>
<evidence type="ECO:0000256" key="1">
    <source>
        <dbReference type="ARBA" id="ARBA00001957"/>
    </source>
</evidence>
<evidence type="ECO:0000256" key="5">
    <source>
        <dbReference type="ARBA" id="ARBA00022679"/>
    </source>
</evidence>
<dbReference type="Gene3D" id="1.10.1200.10">
    <property type="entry name" value="ACP-like"/>
    <property type="match status" value="2"/>
</dbReference>
<dbReference type="InterPro" id="IPR049900">
    <property type="entry name" value="PKS_mFAS_DH"/>
</dbReference>
<dbReference type="InterPro" id="IPR055123">
    <property type="entry name" value="SpnB-like_Rossmann"/>
</dbReference>
<dbReference type="Pfam" id="PF22953">
    <property type="entry name" value="SpnB_Rossmann"/>
    <property type="match status" value="2"/>
</dbReference>
<keyword evidence="8" id="KW-0012">Acyltransferase</keyword>
<dbReference type="PROSITE" id="PS52019">
    <property type="entry name" value="PKS_MFAS_DH"/>
    <property type="match status" value="2"/>
</dbReference>
<gene>
    <name evidence="14" type="ORF">ACFPC0_23360</name>
</gene>
<evidence type="ECO:0000256" key="4">
    <source>
        <dbReference type="ARBA" id="ARBA00022553"/>
    </source>
</evidence>
<keyword evidence="5" id="KW-0808">Transferase</keyword>
<feature type="active site" description="Proton acceptor; for dehydratase activity" evidence="9">
    <location>
        <position position="2699"/>
    </location>
</feature>
<feature type="region of interest" description="Disordered" evidence="10">
    <location>
        <begin position="1060"/>
        <end position="1079"/>
    </location>
</feature>
<keyword evidence="7" id="KW-0511">Multifunctional enzyme</keyword>
<keyword evidence="3" id="KW-0596">Phosphopantetheine</keyword>
<feature type="active site" description="Proton donor; for dehydratase activity" evidence="9">
    <location>
        <position position="2860"/>
    </location>
</feature>
<dbReference type="Pfam" id="PF16197">
    <property type="entry name" value="KAsynt_C_assoc"/>
    <property type="match status" value="2"/>
</dbReference>
<dbReference type="PANTHER" id="PTHR43775:SF51">
    <property type="entry name" value="INACTIVE PHENOLPHTHIOCEROL SYNTHESIS POLYKETIDE SYNTHASE TYPE I PKS1-RELATED"/>
    <property type="match status" value="1"/>
</dbReference>
<dbReference type="Gene3D" id="3.40.366.10">
    <property type="entry name" value="Malonyl-Coenzyme A Acyl Carrier Protein, domain 2"/>
    <property type="match status" value="2"/>
</dbReference>
<dbReference type="Gene3D" id="3.30.70.3290">
    <property type="match status" value="2"/>
</dbReference>
<feature type="region of interest" description="C-terminal hotdog fold" evidence="9">
    <location>
        <begin position="1080"/>
        <end position="1215"/>
    </location>
</feature>
<dbReference type="SMART" id="SM00825">
    <property type="entry name" value="PKS_KS"/>
    <property type="match status" value="2"/>
</dbReference>
<feature type="domain" description="PKS/mFAS DH" evidence="13">
    <location>
        <begin position="2667"/>
        <end position="2935"/>
    </location>
</feature>
<organism evidence="14 15">
    <name type="scientific">Streptomyces andamanensis</name>
    <dbReference type="NCBI Taxonomy" id="1565035"/>
    <lineage>
        <taxon>Bacteria</taxon>
        <taxon>Bacillati</taxon>
        <taxon>Actinomycetota</taxon>
        <taxon>Actinomycetes</taxon>
        <taxon>Kitasatosporales</taxon>
        <taxon>Streptomycetaceae</taxon>
        <taxon>Streptomyces</taxon>
    </lineage>
</organism>
<evidence type="ECO:0000256" key="7">
    <source>
        <dbReference type="ARBA" id="ARBA00023268"/>
    </source>
</evidence>
<dbReference type="SUPFAM" id="SSF55048">
    <property type="entry name" value="Probable ACP-binding domain of malonyl-CoA ACP transacylase"/>
    <property type="match status" value="2"/>
</dbReference>
<dbReference type="Pfam" id="PF00109">
    <property type="entry name" value="ketoacyl-synt"/>
    <property type="match status" value="2"/>
</dbReference>
<dbReference type="InterPro" id="IPR013968">
    <property type="entry name" value="PKS_KR"/>
</dbReference>
<evidence type="ECO:0000313" key="15">
    <source>
        <dbReference type="Proteomes" id="UP001595824"/>
    </source>
</evidence>